<reference evidence="2 3" key="1">
    <citation type="journal article" date="2015" name="Sci. Rep.">
        <title>The genome of Leishmania panamensis: insights into genomics of the L. (Viannia) subgenus.</title>
        <authorList>
            <person name="Llanes A."/>
            <person name="Restrepo C.M."/>
            <person name="Vecchio G.D."/>
            <person name="Anguizola F.J."/>
            <person name="Lleonart R."/>
        </authorList>
    </citation>
    <scope>NUCLEOTIDE SEQUENCE [LARGE SCALE GENOMIC DNA]</scope>
    <source>
        <strain evidence="2 3">MHOM/PA/94/PSC-1</strain>
    </source>
</reference>
<keyword evidence="1" id="KW-1133">Transmembrane helix</keyword>
<accession>A0A088S0S3</accession>
<name>A0A088S0S3_LEIPA</name>
<protein>
    <submittedName>
        <fullName evidence="2">Uncharacterized protein</fullName>
    </submittedName>
</protein>
<dbReference type="VEuPathDB" id="TriTrypDB:LPMP_341690"/>
<evidence type="ECO:0000313" key="2">
    <source>
        <dbReference type="EMBL" id="AIO01796.1"/>
    </source>
</evidence>
<keyword evidence="1" id="KW-0812">Transmembrane</keyword>
<dbReference type="RefSeq" id="XP_010702596.1">
    <property type="nucleotide sequence ID" value="XM_010704294.1"/>
</dbReference>
<dbReference type="AlphaFoldDB" id="A0A088S0S3"/>
<keyword evidence="3" id="KW-1185">Reference proteome</keyword>
<evidence type="ECO:0000256" key="1">
    <source>
        <dbReference type="SAM" id="Phobius"/>
    </source>
</evidence>
<dbReference type="GeneID" id="22578674"/>
<keyword evidence="1" id="KW-0472">Membrane</keyword>
<proteinExistence type="predicted"/>
<dbReference type="OrthoDB" id="270362at2759"/>
<sequence>MLPGLCVRGWIVMCFISILLFTVVAAPAAYISKTRWRTIYVAVATPVVWVVYNAVLYLILYRPMVRCASMLRCGAFCKTKHADGTSNVKLFTKEMYQLNNALHALKCETAEIRAATTLINQQLDGHMENGSHHEVNSPITVLTPAMYLQ</sequence>
<dbReference type="EMBL" id="CP009403">
    <property type="protein sequence ID" value="AIO01796.1"/>
    <property type="molecule type" value="Genomic_DNA"/>
</dbReference>
<feature type="transmembrane region" description="Helical" evidence="1">
    <location>
        <begin position="38"/>
        <end position="60"/>
    </location>
</feature>
<dbReference type="Proteomes" id="UP000063063">
    <property type="component" value="Chromosome 34"/>
</dbReference>
<gene>
    <name evidence="2" type="ORF">LPMP_341690</name>
</gene>
<dbReference type="KEGG" id="lpan:LPMP_341690"/>
<dbReference type="eggNOG" id="ENOG502S9BH">
    <property type="taxonomic scope" value="Eukaryota"/>
</dbReference>
<evidence type="ECO:0000313" key="3">
    <source>
        <dbReference type="Proteomes" id="UP000063063"/>
    </source>
</evidence>
<dbReference type="VEuPathDB" id="TriTrypDB:LPAL13_340022800"/>
<feature type="transmembrane region" description="Helical" evidence="1">
    <location>
        <begin position="12"/>
        <end position="32"/>
    </location>
</feature>
<organism evidence="2 3">
    <name type="scientific">Leishmania panamensis</name>
    <dbReference type="NCBI Taxonomy" id="5679"/>
    <lineage>
        <taxon>Eukaryota</taxon>
        <taxon>Discoba</taxon>
        <taxon>Euglenozoa</taxon>
        <taxon>Kinetoplastea</taxon>
        <taxon>Metakinetoplastina</taxon>
        <taxon>Trypanosomatida</taxon>
        <taxon>Trypanosomatidae</taxon>
        <taxon>Leishmaniinae</taxon>
        <taxon>Leishmania</taxon>
        <taxon>Leishmania guyanensis species complex</taxon>
    </lineage>
</organism>